<dbReference type="InterPro" id="IPR001752">
    <property type="entry name" value="Kinesin_motor_dom"/>
</dbReference>
<dbReference type="GO" id="GO:0005875">
    <property type="term" value="C:microtubule associated complex"/>
    <property type="evidence" value="ECO:0007669"/>
    <property type="project" value="TreeGrafter"/>
</dbReference>
<dbReference type="InterPro" id="IPR027417">
    <property type="entry name" value="P-loop_NTPase"/>
</dbReference>
<dbReference type="GO" id="GO:0007018">
    <property type="term" value="P:microtubule-based movement"/>
    <property type="evidence" value="ECO:0007669"/>
    <property type="project" value="InterPro"/>
</dbReference>
<protein>
    <recommendedName>
        <fullName evidence="4">Kinesin motor domain-containing protein</fullName>
    </recommendedName>
</protein>
<evidence type="ECO:0000256" key="1">
    <source>
        <dbReference type="ARBA" id="ARBA00023175"/>
    </source>
</evidence>
<dbReference type="InterPro" id="IPR027640">
    <property type="entry name" value="Kinesin-like_fam"/>
</dbReference>
<dbReference type="Pfam" id="PF00225">
    <property type="entry name" value="Kinesin"/>
    <property type="match status" value="1"/>
</dbReference>
<dbReference type="Gramene" id="rna-AYBTSS11_LOCUS26088">
    <property type="protein sequence ID" value="CAJ1974021.1"/>
    <property type="gene ID" value="gene-AYBTSS11_LOCUS26088"/>
</dbReference>
<name>A0AA86SWC5_9FABA</name>
<dbReference type="InterPro" id="IPR036961">
    <property type="entry name" value="Kinesin_motor_dom_sf"/>
</dbReference>
<sequence>MEAECVRVAVNIRPLITSELLHGCTDCISVVPGEPQVQIGSHCFTYDYVYGSTGPSSSLIYDDCVAPLVDAVFHGYNATVLAYGQTGSGKTYTMGTNYNGEGSSGGIIPKVLETIFDRVKATNDSTEFLIRVSFIEIFKEEVFDLLDSSSSKGDAASMAKVAAPTRVPIQIRESTNGGITLAGVTEADVKTKDEMASYLSSGSSSRATGSTNMNSQSR</sequence>
<evidence type="ECO:0000259" key="4">
    <source>
        <dbReference type="PROSITE" id="PS50067"/>
    </source>
</evidence>
<dbReference type="AlphaFoldDB" id="A0AA86SWC5"/>
<dbReference type="GO" id="GO:0003777">
    <property type="term" value="F:microtubule motor activity"/>
    <property type="evidence" value="ECO:0007669"/>
    <property type="project" value="InterPro"/>
</dbReference>
<feature type="compositionally biased region" description="Low complexity" evidence="3">
    <location>
        <begin position="196"/>
        <end position="211"/>
    </location>
</feature>
<dbReference type="PANTHER" id="PTHR47969">
    <property type="entry name" value="CHROMOSOME-ASSOCIATED KINESIN KIF4A-RELATED"/>
    <property type="match status" value="1"/>
</dbReference>
<dbReference type="SUPFAM" id="SSF52540">
    <property type="entry name" value="P-loop containing nucleoside triphosphate hydrolases"/>
    <property type="match status" value="1"/>
</dbReference>
<evidence type="ECO:0000256" key="2">
    <source>
        <dbReference type="PROSITE-ProRule" id="PRU00283"/>
    </source>
</evidence>
<dbReference type="PRINTS" id="PR00380">
    <property type="entry name" value="KINESINHEAVY"/>
</dbReference>
<accession>A0AA86SWC5</accession>
<keyword evidence="6" id="KW-1185">Reference proteome</keyword>
<evidence type="ECO:0000313" key="6">
    <source>
        <dbReference type="Proteomes" id="UP001189624"/>
    </source>
</evidence>
<dbReference type="GO" id="GO:0005524">
    <property type="term" value="F:ATP binding"/>
    <property type="evidence" value="ECO:0007669"/>
    <property type="project" value="UniProtKB-UniRule"/>
</dbReference>
<dbReference type="GO" id="GO:0007052">
    <property type="term" value="P:mitotic spindle organization"/>
    <property type="evidence" value="ECO:0007669"/>
    <property type="project" value="TreeGrafter"/>
</dbReference>
<dbReference type="GO" id="GO:0008017">
    <property type="term" value="F:microtubule binding"/>
    <property type="evidence" value="ECO:0007669"/>
    <property type="project" value="InterPro"/>
</dbReference>
<reference evidence="5" key="1">
    <citation type="submission" date="2023-10" db="EMBL/GenBank/DDBJ databases">
        <authorList>
            <person name="Domelevo Entfellner J.-B."/>
        </authorList>
    </citation>
    <scope>NUCLEOTIDE SEQUENCE</scope>
</reference>
<keyword evidence="1 2" id="KW-0505">Motor protein</keyword>
<dbReference type="PROSITE" id="PS50067">
    <property type="entry name" value="KINESIN_MOTOR_2"/>
    <property type="match status" value="1"/>
</dbReference>
<keyword evidence="2" id="KW-0067">ATP-binding</keyword>
<dbReference type="Proteomes" id="UP001189624">
    <property type="component" value="Chromosome 9"/>
</dbReference>
<dbReference type="GO" id="GO:0051231">
    <property type="term" value="P:spindle elongation"/>
    <property type="evidence" value="ECO:0007669"/>
    <property type="project" value="TreeGrafter"/>
</dbReference>
<feature type="binding site" evidence="2">
    <location>
        <begin position="84"/>
        <end position="91"/>
    </location>
    <ligand>
        <name>ATP</name>
        <dbReference type="ChEBI" id="CHEBI:30616"/>
    </ligand>
</feature>
<evidence type="ECO:0000313" key="5">
    <source>
        <dbReference type="EMBL" id="CAJ1974021.1"/>
    </source>
</evidence>
<gene>
    <name evidence="5" type="ORF">AYBTSS11_LOCUS26088</name>
</gene>
<proteinExistence type="inferred from homology"/>
<dbReference type="PANTHER" id="PTHR47969:SF24">
    <property type="entry name" value="CHROMOSOME-ASSOCIATED KINESIN KIF4A-LIKE PROTEIN"/>
    <property type="match status" value="1"/>
</dbReference>
<organism evidence="5 6">
    <name type="scientific">Sphenostylis stenocarpa</name>
    <dbReference type="NCBI Taxonomy" id="92480"/>
    <lineage>
        <taxon>Eukaryota</taxon>
        <taxon>Viridiplantae</taxon>
        <taxon>Streptophyta</taxon>
        <taxon>Embryophyta</taxon>
        <taxon>Tracheophyta</taxon>
        <taxon>Spermatophyta</taxon>
        <taxon>Magnoliopsida</taxon>
        <taxon>eudicotyledons</taxon>
        <taxon>Gunneridae</taxon>
        <taxon>Pentapetalae</taxon>
        <taxon>rosids</taxon>
        <taxon>fabids</taxon>
        <taxon>Fabales</taxon>
        <taxon>Fabaceae</taxon>
        <taxon>Papilionoideae</taxon>
        <taxon>50 kb inversion clade</taxon>
        <taxon>NPAAA clade</taxon>
        <taxon>indigoferoid/millettioid clade</taxon>
        <taxon>Phaseoleae</taxon>
        <taxon>Sphenostylis</taxon>
    </lineage>
</organism>
<dbReference type="EMBL" id="OY731406">
    <property type="protein sequence ID" value="CAJ1974021.1"/>
    <property type="molecule type" value="Genomic_DNA"/>
</dbReference>
<dbReference type="SMART" id="SM00129">
    <property type="entry name" value="KISc"/>
    <property type="match status" value="1"/>
</dbReference>
<dbReference type="Gene3D" id="3.40.850.10">
    <property type="entry name" value="Kinesin motor domain"/>
    <property type="match status" value="1"/>
</dbReference>
<comment type="similarity">
    <text evidence="2">Belongs to the TRAFAC class myosin-kinesin ATPase superfamily. Kinesin family.</text>
</comment>
<evidence type="ECO:0000256" key="3">
    <source>
        <dbReference type="SAM" id="MobiDB-lite"/>
    </source>
</evidence>
<keyword evidence="2" id="KW-0547">Nucleotide-binding</keyword>
<feature type="domain" description="Kinesin motor" evidence="4">
    <location>
        <begin position="5"/>
        <end position="218"/>
    </location>
</feature>
<feature type="region of interest" description="Disordered" evidence="3">
    <location>
        <begin position="195"/>
        <end position="218"/>
    </location>
</feature>